<feature type="signal peptide" evidence="8">
    <location>
        <begin position="1"/>
        <end position="20"/>
    </location>
</feature>
<keyword evidence="7" id="KW-0998">Cell outer membrane</keyword>
<evidence type="ECO:0000256" key="6">
    <source>
        <dbReference type="ARBA" id="ARBA00023136"/>
    </source>
</evidence>
<dbReference type="GO" id="GO:0015483">
    <property type="term" value="F:long-chain fatty acid transporting porin activity"/>
    <property type="evidence" value="ECO:0007669"/>
    <property type="project" value="TreeGrafter"/>
</dbReference>
<dbReference type="STRING" id="1123755.SAMN05444714_1153"/>
<dbReference type="Gene3D" id="2.40.160.60">
    <property type="entry name" value="Outer membrane protein transport protein (OMPP1/FadL/TodX)"/>
    <property type="match status" value="1"/>
</dbReference>
<reference evidence="9 10" key="1">
    <citation type="submission" date="2016-10" db="EMBL/GenBank/DDBJ databases">
        <authorList>
            <person name="de Groot N.N."/>
        </authorList>
    </citation>
    <scope>NUCLEOTIDE SEQUENCE [LARGE SCALE GENOMIC DNA]</scope>
    <source>
        <strain evidence="9 10">DSM 29433</strain>
    </source>
</reference>
<keyword evidence="5 8" id="KW-0732">Signal</keyword>
<sequence>MKNVLTAGAALLLTTSIATAGGLDRSGQGVGILWEDGDVIQLSFGGASPTVSGTAIPLLGGFDSEDMSPSYFNLGFGYKNELSDTTSIAVIIDQPFGGDVDYPVGTNYFAQGATASVDSFAVTGLVKYQLNENASVYGGLRYQSIKSAVEIPAGPYELETESTTGTGYVVGAAYEIPEIAFRVALTYNSAIDHEQETLENGVLATTTSFSSPQSVNLDFQSGVAEDTLVFGTIRWAEWSSFAFTPAGYAGANAGASLLSYDDDTVTYTLGVGRRFSDVFSGFATVGYEAATGGYSGNLGPTDGFTSVGLGGTYQVQENLKLTGGITYVMIGDAVVENPLAPDTDGAFFEDNSAIGAGLRVTYSF</sequence>
<name>A0A1I6M2D2_9RHOB</name>
<dbReference type="OrthoDB" id="6679728at2"/>
<evidence type="ECO:0000256" key="7">
    <source>
        <dbReference type="ARBA" id="ARBA00023237"/>
    </source>
</evidence>
<keyword evidence="3" id="KW-1134">Transmembrane beta strand</keyword>
<keyword evidence="6" id="KW-0472">Membrane</keyword>
<dbReference type="SUPFAM" id="SSF56935">
    <property type="entry name" value="Porins"/>
    <property type="match status" value="1"/>
</dbReference>
<comment type="similarity">
    <text evidence="2">Belongs to the OmpP1/FadL family.</text>
</comment>
<proteinExistence type="inferred from homology"/>
<evidence type="ECO:0000256" key="5">
    <source>
        <dbReference type="ARBA" id="ARBA00022729"/>
    </source>
</evidence>
<evidence type="ECO:0000313" key="9">
    <source>
        <dbReference type="EMBL" id="SFS09794.1"/>
    </source>
</evidence>
<dbReference type="PANTHER" id="PTHR35093:SF8">
    <property type="entry name" value="OUTER MEMBRANE PROTEIN NMB0088-RELATED"/>
    <property type="match status" value="1"/>
</dbReference>
<evidence type="ECO:0000256" key="2">
    <source>
        <dbReference type="ARBA" id="ARBA00008163"/>
    </source>
</evidence>
<evidence type="ECO:0000256" key="1">
    <source>
        <dbReference type="ARBA" id="ARBA00004571"/>
    </source>
</evidence>
<evidence type="ECO:0000256" key="4">
    <source>
        <dbReference type="ARBA" id="ARBA00022692"/>
    </source>
</evidence>
<dbReference type="RefSeq" id="WP_090205082.1">
    <property type="nucleotide sequence ID" value="NZ_FOZM01000001.1"/>
</dbReference>
<dbReference type="InterPro" id="IPR005017">
    <property type="entry name" value="OMPP1/FadL/TodX"/>
</dbReference>
<protein>
    <submittedName>
        <fullName evidence="9">Long-chain fatty acid transport protein</fullName>
    </submittedName>
</protein>
<comment type="subcellular location">
    <subcellularLocation>
        <location evidence="1">Cell outer membrane</location>
        <topology evidence="1">Multi-pass membrane protein</topology>
    </subcellularLocation>
</comment>
<dbReference type="GO" id="GO:0009279">
    <property type="term" value="C:cell outer membrane"/>
    <property type="evidence" value="ECO:0007669"/>
    <property type="project" value="UniProtKB-SubCell"/>
</dbReference>
<dbReference type="Proteomes" id="UP000198926">
    <property type="component" value="Unassembled WGS sequence"/>
</dbReference>
<keyword evidence="4" id="KW-0812">Transmembrane</keyword>
<evidence type="ECO:0000256" key="3">
    <source>
        <dbReference type="ARBA" id="ARBA00022452"/>
    </source>
</evidence>
<evidence type="ECO:0000313" key="10">
    <source>
        <dbReference type="Proteomes" id="UP000198926"/>
    </source>
</evidence>
<accession>A0A1I6M2D2</accession>
<gene>
    <name evidence="9" type="ORF">SAMN05444714_1153</name>
</gene>
<dbReference type="EMBL" id="FOZM01000001">
    <property type="protein sequence ID" value="SFS09794.1"/>
    <property type="molecule type" value="Genomic_DNA"/>
</dbReference>
<dbReference type="PANTHER" id="PTHR35093">
    <property type="entry name" value="OUTER MEMBRANE PROTEIN NMB0088-RELATED"/>
    <property type="match status" value="1"/>
</dbReference>
<keyword evidence="10" id="KW-1185">Reference proteome</keyword>
<feature type="chain" id="PRO_5011705523" evidence="8">
    <location>
        <begin position="21"/>
        <end position="364"/>
    </location>
</feature>
<dbReference type="AlphaFoldDB" id="A0A1I6M2D2"/>
<evidence type="ECO:0000256" key="8">
    <source>
        <dbReference type="SAM" id="SignalP"/>
    </source>
</evidence>
<dbReference type="Pfam" id="PF03349">
    <property type="entry name" value="Toluene_X"/>
    <property type="match status" value="1"/>
</dbReference>
<organism evidence="9 10">
    <name type="scientific">Yoonia litorea</name>
    <dbReference type="NCBI Taxonomy" id="1123755"/>
    <lineage>
        <taxon>Bacteria</taxon>
        <taxon>Pseudomonadati</taxon>
        <taxon>Pseudomonadota</taxon>
        <taxon>Alphaproteobacteria</taxon>
        <taxon>Rhodobacterales</taxon>
        <taxon>Paracoccaceae</taxon>
        <taxon>Yoonia</taxon>
    </lineage>
</organism>